<keyword evidence="5 9" id="KW-0812">Transmembrane</keyword>
<evidence type="ECO:0000256" key="1">
    <source>
        <dbReference type="ARBA" id="ARBA00004429"/>
    </source>
</evidence>
<dbReference type="Proteomes" id="UP000281498">
    <property type="component" value="Unassembled WGS sequence"/>
</dbReference>
<evidence type="ECO:0000256" key="9">
    <source>
        <dbReference type="SAM" id="Phobius"/>
    </source>
</evidence>
<feature type="transmembrane region" description="Helical" evidence="9">
    <location>
        <begin position="134"/>
        <end position="155"/>
    </location>
</feature>
<dbReference type="RefSeq" id="WP_110937429.1">
    <property type="nucleotide sequence ID" value="NZ_KZ614146.1"/>
</dbReference>
<evidence type="ECO:0000256" key="3">
    <source>
        <dbReference type="ARBA" id="ARBA00022475"/>
    </source>
</evidence>
<dbReference type="OrthoDB" id="1807003at2"/>
<keyword evidence="4" id="KW-0997">Cell inner membrane</keyword>
<dbReference type="AlphaFoldDB" id="A0A3A9K1U6"/>
<evidence type="ECO:0000256" key="7">
    <source>
        <dbReference type="ARBA" id="ARBA00023136"/>
    </source>
</evidence>
<keyword evidence="2" id="KW-0813">Transport</keyword>
<evidence type="ECO:0000256" key="2">
    <source>
        <dbReference type="ARBA" id="ARBA00022448"/>
    </source>
</evidence>
<dbReference type="GO" id="GO:0015740">
    <property type="term" value="P:C4-dicarboxylate transport"/>
    <property type="evidence" value="ECO:0007669"/>
    <property type="project" value="TreeGrafter"/>
</dbReference>
<dbReference type="PANTHER" id="PTHR35011">
    <property type="entry name" value="2,3-DIKETO-L-GULONATE TRAP TRANSPORTER SMALL PERMEASE PROTEIN YIAM"/>
    <property type="match status" value="1"/>
</dbReference>
<comment type="subcellular location">
    <subcellularLocation>
        <location evidence="1">Cell inner membrane</location>
        <topology evidence="1">Multi-pass membrane protein</topology>
    </subcellularLocation>
</comment>
<keyword evidence="6 9" id="KW-1133">Transmembrane helix</keyword>
<accession>A0A3A9K1U6</accession>
<keyword evidence="3" id="KW-1003">Cell membrane</keyword>
<dbReference type="GO" id="GO:0022857">
    <property type="term" value="F:transmembrane transporter activity"/>
    <property type="evidence" value="ECO:0007669"/>
    <property type="project" value="TreeGrafter"/>
</dbReference>
<dbReference type="EMBL" id="PDOE01000004">
    <property type="protein sequence ID" value="RKL67084.1"/>
    <property type="molecule type" value="Genomic_DNA"/>
</dbReference>
<evidence type="ECO:0000256" key="6">
    <source>
        <dbReference type="ARBA" id="ARBA00022989"/>
    </source>
</evidence>
<comment type="similarity">
    <text evidence="8">Belongs to the TRAP transporter small permease family.</text>
</comment>
<name>A0A3A9K1U6_9BACI</name>
<dbReference type="InterPro" id="IPR007387">
    <property type="entry name" value="TRAP_DctQ"/>
</dbReference>
<evidence type="ECO:0000313" key="11">
    <source>
        <dbReference type="EMBL" id="RKL67084.1"/>
    </source>
</evidence>
<sequence>MFMSFLINFEKLVGFLNSISSKVSATLLFLMMILTFSDVTGRFLWRPVTGTYELTYLWLALIVFLSLGYTQQKKGHISVGVFIDKLSVRAQAVVDGITYIIILVLLVLMAWQTYSYANQVSSSVTGDLKLPVSIFVLVCAVGILFYALTVIVDFLKAVRKVVHPNES</sequence>
<dbReference type="Pfam" id="PF04290">
    <property type="entry name" value="DctQ"/>
    <property type="match status" value="1"/>
</dbReference>
<comment type="caution">
    <text evidence="11">The sequence shown here is derived from an EMBL/GenBank/DDBJ whole genome shotgun (WGS) entry which is preliminary data.</text>
</comment>
<dbReference type="GO" id="GO:0005886">
    <property type="term" value="C:plasma membrane"/>
    <property type="evidence" value="ECO:0007669"/>
    <property type="project" value="UniProtKB-SubCell"/>
</dbReference>
<feature type="transmembrane region" description="Helical" evidence="9">
    <location>
        <begin position="12"/>
        <end position="34"/>
    </location>
</feature>
<dbReference type="PANTHER" id="PTHR35011:SF2">
    <property type="entry name" value="2,3-DIKETO-L-GULONATE TRAP TRANSPORTER SMALL PERMEASE PROTEIN YIAM"/>
    <property type="match status" value="1"/>
</dbReference>
<feature type="domain" description="Tripartite ATP-independent periplasmic transporters DctQ component" evidence="10">
    <location>
        <begin position="31"/>
        <end position="159"/>
    </location>
</feature>
<evidence type="ECO:0000259" key="10">
    <source>
        <dbReference type="Pfam" id="PF04290"/>
    </source>
</evidence>
<keyword evidence="7 9" id="KW-0472">Membrane</keyword>
<evidence type="ECO:0000256" key="8">
    <source>
        <dbReference type="ARBA" id="ARBA00038436"/>
    </source>
</evidence>
<protein>
    <submittedName>
        <fullName evidence="11">TRAP transporter permease DctQ</fullName>
    </submittedName>
</protein>
<evidence type="ECO:0000313" key="12">
    <source>
        <dbReference type="Proteomes" id="UP000281498"/>
    </source>
</evidence>
<gene>
    <name evidence="11" type="ORF">CR203_11250</name>
</gene>
<reference evidence="11 12" key="1">
    <citation type="submission" date="2017-10" db="EMBL/GenBank/DDBJ databases">
        <title>Bacillus sp. nov., a halophilic bacterium isolated from a Keqin Lake.</title>
        <authorList>
            <person name="Wang H."/>
        </authorList>
    </citation>
    <scope>NUCLEOTIDE SEQUENCE [LARGE SCALE GENOMIC DNA]</scope>
    <source>
        <strain evidence="11 12">KCTC 13187</strain>
    </source>
</reference>
<evidence type="ECO:0000256" key="5">
    <source>
        <dbReference type="ARBA" id="ARBA00022692"/>
    </source>
</evidence>
<feature type="transmembrane region" description="Helical" evidence="9">
    <location>
        <begin position="54"/>
        <end position="71"/>
    </location>
</feature>
<proteinExistence type="inferred from homology"/>
<organism evidence="11 12">
    <name type="scientific">Salipaludibacillus neizhouensis</name>
    <dbReference type="NCBI Taxonomy" id="885475"/>
    <lineage>
        <taxon>Bacteria</taxon>
        <taxon>Bacillati</taxon>
        <taxon>Bacillota</taxon>
        <taxon>Bacilli</taxon>
        <taxon>Bacillales</taxon>
        <taxon>Bacillaceae</taxon>
    </lineage>
</organism>
<evidence type="ECO:0000256" key="4">
    <source>
        <dbReference type="ARBA" id="ARBA00022519"/>
    </source>
</evidence>
<dbReference type="InterPro" id="IPR055348">
    <property type="entry name" value="DctQ"/>
</dbReference>
<keyword evidence="12" id="KW-1185">Reference proteome</keyword>
<feature type="transmembrane region" description="Helical" evidence="9">
    <location>
        <begin position="92"/>
        <end position="114"/>
    </location>
</feature>